<dbReference type="Gene3D" id="3.40.50.720">
    <property type="entry name" value="NAD(P)-binding Rossmann-like Domain"/>
    <property type="match status" value="1"/>
</dbReference>
<protein>
    <submittedName>
        <fullName evidence="3">Molybdopterin or thiamine biosynthesis adenylyltransferase</fullName>
    </submittedName>
</protein>
<evidence type="ECO:0000259" key="2">
    <source>
        <dbReference type="Pfam" id="PF00899"/>
    </source>
</evidence>
<dbReference type="SUPFAM" id="SSF69572">
    <property type="entry name" value="Activating enzymes of the ubiquitin-like proteins"/>
    <property type="match status" value="1"/>
</dbReference>
<dbReference type="InterPro" id="IPR035985">
    <property type="entry name" value="Ubiquitin-activating_enz"/>
</dbReference>
<dbReference type="GO" id="GO:0004792">
    <property type="term" value="F:thiosulfate-cyanide sulfurtransferase activity"/>
    <property type="evidence" value="ECO:0007669"/>
    <property type="project" value="TreeGrafter"/>
</dbReference>
<dbReference type="EMBL" id="FQWD01000001">
    <property type="protein sequence ID" value="SHF73430.1"/>
    <property type="molecule type" value="Genomic_DNA"/>
</dbReference>
<dbReference type="GO" id="GO:0005737">
    <property type="term" value="C:cytoplasm"/>
    <property type="evidence" value="ECO:0007669"/>
    <property type="project" value="TreeGrafter"/>
</dbReference>
<dbReference type="GO" id="GO:0016779">
    <property type="term" value="F:nucleotidyltransferase activity"/>
    <property type="evidence" value="ECO:0007669"/>
    <property type="project" value="UniProtKB-KW"/>
</dbReference>
<feature type="domain" description="THIF-type NAD/FAD binding fold" evidence="2">
    <location>
        <begin position="4"/>
        <end position="227"/>
    </location>
</feature>
<dbReference type="PANTHER" id="PTHR10953">
    <property type="entry name" value="UBIQUITIN-ACTIVATING ENZYME E1"/>
    <property type="match status" value="1"/>
</dbReference>
<dbReference type="CDD" id="cd00757">
    <property type="entry name" value="ThiF_MoeB_HesA_family"/>
    <property type="match status" value="1"/>
</dbReference>
<accession>A0A1M5E2M8</accession>
<keyword evidence="3" id="KW-0808">Transferase</keyword>
<proteinExistence type="inferred from homology"/>
<evidence type="ECO:0000313" key="4">
    <source>
        <dbReference type="Proteomes" id="UP000184520"/>
    </source>
</evidence>
<dbReference type="FunFam" id="3.40.50.720:FF:000080">
    <property type="entry name" value="Thiazole biosynthesis adenylyltransferase ThiF"/>
    <property type="match status" value="1"/>
</dbReference>
<evidence type="ECO:0000313" key="3">
    <source>
        <dbReference type="EMBL" id="SHF73430.1"/>
    </source>
</evidence>
<dbReference type="STRING" id="634436.SAMN05216361_0227"/>
<name>A0A1M5E2M8_9ALTE</name>
<dbReference type="Pfam" id="PF00899">
    <property type="entry name" value="ThiF"/>
    <property type="match status" value="1"/>
</dbReference>
<gene>
    <name evidence="3" type="ORF">SAMN05216361_0227</name>
</gene>
<dbReference type="InterPro" id="IPR000594">
    <property type="entry name" value="ThiF_NAD_FAD-bd"/>
</dbReference>
<reference evidence="4" key="1">
    <citation type="submission" date="2016-11" db="EMBL/GenBank/DDBJ databases">
        <authorList>
            <person name="Varghese N."/>
            <person name="Submissions S."/>
        </authorList>
    </citation>
    <scope>NUCLEOTIDE SEQUENCE [LARGE SCALE GENOMIC DNA]</scope>
    <source>
        <strain evidence="4">CGMCC 1.8995</strain>
    </source>
</reference>
<sequence length="328" mass="35504">MNRYTRQTCLPEIGNSGQLRLENAHVLIVGVGGLGCAALPYLAGAGVGKMTLIDPDTVSESNLHRQVLYKEADIGNPKVACARDWISQHNAALEVKTHFSALSPEDADKLCDQADIVLDCADSFAVSYTLSDACMRTRTPLISASVLAFAGYVGGFCGTRPSLRAVFPDLPAQAQSCTSAGVMGPVVGVLGCLQAQFALNTLLAIEPSPVGQLLSVDLKNLQQSGFRFDSASEPPTQDALTFISPRDITQEDWVVDVRDGMTETSRQSDAIVQHFSLDDFRTRQYKPDAHKRAVIVCRTGLTAWRAARLLQTYWQGDIRLMAMGNTPL</sequence>
<comment type="similarity">
    <text evidence="1">Belongs to the HesA/MoeB/ThiF family.</text>
</comment>
<dbReference type="InterPro" id="IPR045886">
    <property type="entry name" value="ThiF/MoeB/HesA"/>
</dbReference>
<dbReference type="AlphaFoldDB" id="A0A1M5E2M8"/>
<dbReference type="GO" id="GO:0008641">
    <property type="term" value="F:ubiquitin-like modifier activating enzyme activity"/>
    <property type="evidence" value="ECO:0007669"/>
    <property type="project" value="InterPro"/>
</dbReference>
<evidence type="ECO:0000256" key="1">
    <source>
        <dbReference type="ARBA" id="ARBA00009919"/>
    </source>
</evidence>
<dbReference type="Proteomes" id="UP000184520">
    <property type="component" value="Unassembled WGS sequence"/>
</dbReference>
<dbReference type="PANTHER" id="PTHR10953:SF102">
    <property type="entry name" value="ADENYLYLTRANSFERASE AND SULFURTRANSFERASE MOCS3"/>
    <property type="match status" value="1"/>
</dbReference>
<keyword evidence="4" id="KW-1185">Reference proteome</keyword>
<dbReference type="RefSeq" id="WP_217653433.1">
    <property type="nucleotide sequence ID" value="NZ_FQWD01000001.1"/>
</dbReference>
<keyword evidence="3" id="KW-0548">Nucleotidyltransferase</keyword>
<organism evidence="3 4">
    <name type="scientific">Marisediminitalea aggregata</name>
    <dbReference type="NCBI Taxonomy" id="634436"/>
    <lineage>
        <taxon>Bacteria</taxon>
        <taxon>Pseudomonadati</taxon>
        <taxon>Pseudomonadota</taxon>
        <taxon>Gammaproteobacteria</taxon>
        <taxon>Alteromonadales</taxon>
        <taxon>Alteromonadaceae</taxon>
        <taxon>Marisediminitalea</taxon>
    </lineage>
</organism>